<gene>
    <name evidence="1" type="ORF">FBUS_01003</name>
</gene>
<dbReference type="AlphaFoldDB" id="A0A8E0S5Y0"/>
<comment type="caution">
    <text evidence="1">The sequence shown here is derived from an EMBL/GenBank/DDBJ whole genome shotgun (WGS) entry which is preliminary data.</text>
</comment>
<dbReference type="Proteomes" id="UP000728185">
    <property type="component" value="Unassembled WGS sequence"/>
</dbReference>
<sequence>MSVQYEHFVPCRVCIFDVFLGLSRADWRVEYDFLIECLLLQVHPITNEVMVQIGIQSIHLTSFGFSLDENGFDQFTRTIFQGNGMPTFKYNVRYLSELKILASDRCALPTKIHYVWHSKTEAPIIRFDCQIIQWSTKIATLKRLPIRCIVYTVDDNYELILQLSAFDRDMLALNMHPEQTFSAQSMTTWFQQVPIQIQGTEFHPQLVDNCQ</sequence>
<protein>
    <submittedName>
        <fullName evidence="1">Uncharacterized protein</fullName>
    </submittedName>
</protein>
<dbReference type="EMBL" id="LUCM01002645">
    <property type="protein sequence ID" value="KAA0197063.1"/>
    <property type="molecule type" value="Genomic_DNA"/>
</dbReference>
<evidence type="ECO:0000313" key="1">
    <source>
        <dbReference type="EMBL" id="KAA0197063.1"/>
    </source>
</evidence>
<name>A0A8E0S5Y0_9TREM</name>
<keyword evidence="2" id="KW-1185">Reference proteome</keyword>
<reference evidence="1" key="1">
    <citation type="submission" date="2019-05" db="EMBL/GenBank/DDBJ databases">
        <title>Annotation for the trematode Fasciolopsis buski.</title>
        <authorList>
            <person name="Choi Y.-J."/>
        </authorList>
    </citation>
    <scope>NUCLEOTIDE SEQUENCE</scope>
    <source>
        <strain evidence="1">HT</strain>
        <tissue evidence="1">Whole worm</tissue>
    </source>
</reference>
<evidence type="ECO:0000313" key="2">
    <source>
        <dbReference type="Proteomes" id="UP000728185"/>
    </source>
</evidence>
<accession>A0A8E0S5Y0</accession>
<proteinExistence type="predicted"/>
<organism evidence="1 2">
    <name type="scientific">Fasciolopsis buskii</name>
    <dbReference type="NCBI Taxonomy" id="27845"/>
    <lineage>
        <taxon>Eukaryota</taxon>
        <taxon>Metazoa</taxon>
        <taxon>Spiralia</taxon>
        <taxon>Lophotrochozoa</taxon>
        <taxon>Platyhelminthes</taxon>
        <taxon>Trematoda</taxon>
        <taxon>Digenea</taxon>
        <taxon>Plagiorchiida</taxon>
        <taxon>Echinostomata</taxon>
        <taxon>Echinostomatoidea</taxon>
        <taxon>Fasciolidae</taxon>
        <taxon>Fasciolopsis</taxon>
    </lineage>
</organism>